<keyword evidence="5" id="KW-0611">Plant defense</keyword>
<dbReference type="Pfam" id="PF00560">
    <property type="entry name" value="LRR_1"/>
    <property type="match status" value="2"/>
</dbReference>
<dbReference type="Gene3D" id="3.40.50.300">
    <property type="entry name" value="P-loop containing nucleotide triphosphate hydrolases"/>
    <property type="match status" value="1"/>
</dbReference>
<evidence type="ECO:0000256" key="6">
    <source>
        <dbReference type="ARBA" id="ARBA00022840"/>
    </source>
</evidence>
<dbReference type="Pfam" id="PF23559">
    <property type="entry name" value="WHD_DRP"/>
    <property type="match status" value="1"/>
</dbReference>
<evidence type="ECO:0000256" key="3">
    <source>
        <dbReference type="ARBA" id="ARBA00022737"/>
    </source>
</evidence>
<proteinExistence type="inferred from homology"/>
<feature type="domain" description="Disease resistance N-terminal" evidence="10">
    <location>
        <begin position="58"/>
        <end position="144"/>
    </location>
</feature>
<dbReference type="InterPro" id="IPR056789">
    <property type="entry name" value="LRR_R13L1-DRL21"/>
</dbReference>
<evidence type="ECO:0000259" key="11">
    <source>
        <dbReference type="Pfam" id="PF23559"/>
    </source>
</evidence>
<dbReference type="InterPro" id="IPR027417">
    <property type="entry name" value="P-loop_NTPase"/>
</dbReference>
<dbReference type="Gene3D" id="1.10.8.430">
    <property type="entry name" value="Helical domain of apoptotic protease-activating factors"/>
    <property type="match status" value="1"/>
</dbReference>
<feature type="compositionally biased region" description="Polar residues" evidence="8">
    <location>
        <begin position="1375"/>
        <end position="1390"/>
    </location>
</feature>
<evidence type="ECO:0000256" key="2">
    <source>
        <dbReference type="ARBA" id="ARBA00022614"/>
    </source>
</evidence>
<comment type="caution">
    <text evidence="14">The sequence shown here is derived from an EMBL/GenBank/DDBJ whole genome shotgun (WGS) entry which is preliminary data.</text>
</comment>
<dbReference type="InterPro" id="IPR041118">
    <property type="entry name" value="Rx_N"/>
</dbReference>
<evidence type="ECO:0000259" key="9">
    <source>
        <dbReference type="Pfam" id="PF00931"/>
    </source>
</evidence>
<dbReference type="InterPro" id="IPR058922">
    <property type="entry name" value="WHD_DRP"/>
</dbReference>
<dbReference type="InterPro" id="IPR042197">
    <property type="entry name" value="Apaf_helical"/>
</dbReference>
<name>A0A8T0XJE3_PANVG</name>
<feature type="domain" description="Disease resistance R13L4/SHOC-2-like LRR" evidence="12">
    <location>
        <begin position="588"/>
        <end position="710"/>
    </location>
</feature>
<dbReference type="Pfam" id="PF00931">
    <property type="entry name" value="NB-ARC"/>
    <property type="match status" value="1"/>
</dbReference>
<dbReference type="InterPro" id="IPR002182">
    <property type="entry name" value="NB-ARC"/>
</dbReference>
<keyword evidence="3" id="KW-0677">Repeat</keyword>
<evidence type="ECO:0000259" key="13">
    <source>
        <dbReference type="Pfam" id="PF25019"/>
    </source>
</evidence>
<gene>
    <name evidence="14" type="ORF">PVAP13_1KG364505</name>
</gene>
<evidence type="ECO:0000256" key="4">
    <source>
        <dbReference type="ARBA" id="ARBA00022741"/>
    </source>
</evidence>
<dbReference type="Gene3D" id="1.10.10.10">
    <property type="entry name" value="Winged helix-like DNA-binding domain superfamily/Winged helix DNA-binding domain"/>
    <property type="match status" value="1"/>
</dbReference>
<dbReference type="PANTHER" id="PTHR36766:SF73">
    <property type="entry name" value="NB-ARC DOMAIN-CONTAINING PROTEIN"/>
    <property type="match status" value="1"/>
</dbReference>
<evidence type="ECO:0000256" key="8">
    <source>
        <dbReference type="SAM" id="MobiDB-lite"/>
    </source>
</evidence>
<evidence type="ECO:0000313" key="15">
    <source>
        <dbReference type="Proteomes" id="UP000823388"/>
    </source>
</evidence>
<dbReference type="Gene3D" id="3.80.10.10">
    <property type="entry name" value="Ribonuclease Inhibitor"/>
    <property type="match status" value="2"/>
</dbReference>
<dbReference type="Gene3D" id="1.20.5.4130">
    <property type="match status" value="1"/>
</dbReference>
<dbReference type="SUPFAM" id="SSF52540">
    <property type="entry name" value="P-loop containing nucleoside triphosphate hydrolases"/>
    <property type="match status" value="1"/>
</dbReference>
<dbReference type="Proteomes" id="UP000823388">
    <property type="component" value="Chromosome 1K"/>
</dbReference>
<dbReference type="InterPro" id="IPR036388">
    <property type="entry name" value="WH-like_DNA-bd_sf"/>
</dbReference>
<feature type="region of interest" description="Disordered" evidence="8">
    <location>
        <begin position="1375"/>
        <end position="1397"/>
    </location>
</feature>
<dbReference type="InterPro" id="IPR001611">
    <property type="entry name" value="Leu-rich_rpt"/>
</dbReference>
<keyword evidence="7" id="KW-0175">Coiled coil</keyword>
<feature type="domain" description="NB-ARC" evidence="9">
    <location>
        <begin position="209"/>
        <end position="374"/>
    </location>
</feature>
<reference evidence="14 15" key="1">
    <citation type="submission" date="2020-05" db="EMBL/GenBank/DDBJ databases">
        <title>WGS assembly of Panicum virgatum.</title>
        <authorList>
            <person name="Lovell J.T."/>
            <person name="Jenkins J."/>
            <person name="Shu S."/>
            <person name="Juenger T.E."/>
            <person name="Schmutz J."/>
        </authorList>
    </citation>
    <scope>NUCLEOTIDE SEQUENCE [LARGE SCALE GENOMIC DNA]</scope>
    <source>
        <strain evidence="15">cv. AP13</strain>
    </source>
</reference>
<protein>
    <submittedName>
        <fullName evidence="14">Uncharacterized protein</fullName>
    </submittedName>
</protein>
<dbReference type="PANTHER" id="PTHR36766">
    <property type="entry name" value="PLANT BROAD-SPECTRUM MILDEW RESISTANCE PROTEIN RPW8"/>
    <property type="match status" value="1"/>
</dbReference>
<dbReference type="GO" id="GO:0006952">
    <property type="term" value="P:defense response"/>
    <property type="evidence" value="ECO:0007669"/>
    <property type="project" value="UniProtKB-KW"/>
</dbReference>
<evidence type="ECO:0000256" key="1">
    <source>
        <dbReference type="ARBA" id="ARBA00008894"/>
    </source>
</evidence>
<evidence type="ECO:0000313" key="14">
    <source>
        <dbReference type="EMBL" id="KAG2659547.1"/>
    </source>
</evidence>
<dbReference type="Pfam" id="PF18052">
    <property type="entry name" value="Rx_N"/>
    <property type="match status" value="1"/>
</dbReference>
<dbReference type="InterPro" id="IPR032675">
    <property type="entry name" value="LRR_dom_sf"/>
</dbReference>
<keyword evidence="15" id="KW-1185">Reference proteome</keyword>
<organism evidence="14 15">
    <name type="scientific">Panicum virgatum</name>
    <name type="common">Blackwell switchgrass</name>
    <dbReference type="NCBI Taxonomy" id="38727"/>
    <lineage>
        <taxon>Eukaryota</taxon>
        <taxon>Viridiplantae</taxon>
        <taxon>Streptophyta</taxon>
        <taxon>Embryophyta</taxon>
        <taxon>Tracheophyta</taxon>
        <taxon>Spermatophyta</taxon>
        <taxon>Magnoliopsida</taxon>
        <taxon>Liliopsida</taxon>
        <taxon>Poales</taxon>
        <taxon>Poaceae</taxon>
        <taxon>PACMAD clade</taxon>
        <taxon>Panicoideae</taxon>
        <taxon>Panicodae</taxon>
        <taxon>Paniceae</taxon>
        <taxon>Panicinae</taxon>
        <taxon>Panicum</taxon>
        <taxon>Panicum sect. Hiantes</taxon>
    </lineage>
</organism>
<evidence type="ECO:0000256" key="5">
    <source>
        <dbReference type="ARBA" id="ARBA00022821"/>
    </source>
</evidence>
<evidence type="ECO:0000256" key="7">
    <source>
        <dbReference type="ARBA" id="ARBA00023054"/>
    </source>
</evidence>
<dbReference type="Pfam" id="PF23598">
    <property type="entry name" value="LRR_14"/>
    <property type="match status" value="1"/>
</dbReference>
<feature type="domain" description="Disease resistance protein winged helix" evidence="11">
    <location>
        <begin position="463"/>
        <end position="541"/>
    </location>
</feature>
<keyword evidence="4" id="KW-0547">Nucleotide-binding</keyword>
<dbReference type="GO" id="GO:0005524">
    <property type="term" value="F:ATP binding"/>
    <property type="evidence" value="ECO:0007669"/>
    <property type="project" value="UniProtKB-KW"/>
</dbReference>
<evidence type="ECO:0000259" key="12">
    <source>
        <dbReference type="Pfam" id="PF23598"/>
    </source>
</evidence>
<dbReference type="SUPFAM" id="SSF52058">
    <property type="entry name" value="L domain-like"/>
    <property type="match status" value="2"/>
</dbReference>
<dbReference type="Pfam" id="PF25019">
    <property type="entry name" value="LRR_R13L1-DRL21"/>
    <property type="match status" value="1"/>
</dbReference>
<dbReference type="GO" id="GO:0051707">
    <property type="term" value="P:response to other organism"/>
    <property type="evidence" value="ECO:0007669"/>
    <property type="project" value="UniProtKB-ARBA"/>
</dbReference>
<keyword evidence="6" id="KW-0067">ATP-binding</keyword>
<sequence length="1397" mass="157266">MYTRWEYPYTRCLRLYPSIPPVLFFGVEQKKEPWTCCCGLRKSSASMAGVGEALVSAVLKEVLRKLGSAVGAQITARWKLRQDMESIKSTLELVQAVLRDAERRSVREEAVGLWLKMLKNAAYDISDMFDDFEVKLSQGKISSSVAKFSMGTKLKNLREKLTNIAAQRSQFGFTVHTCSTSTDHEEIKKRETTSKINRETIVGRQKEKLEIVTLLASNREQKTLVIPIFGFGGIGKTTLAKLVFNDDQMQNFDLRAWVYVSPHFDLKMIGKSIISQIKGQVEGLHDLQSVSNSLEEIMCGRSCLIVLDDLWESSCSQLTDLLQMLSNFKKESMIRIIVTTRTEEVAGKIGTVTPYKLEPLSDDQCWALFKNISFLPGCPLGEDEKNVMENIGRDIANKCQGVPMAAQALGFMLRNKAVGEWKNVRDSDIWSGSSTTDDVMPSLKLSYYQMSPYLKLCFSYCSVFPKGFEVHRGHLIQQWISLGFIPPSPDKHITLEKVGENYVNELLGMSFVQYSTLTSLSTREDTKNSMLLRMHDLMHDLGRSVIGDELLLVDGEKEYSSSNGNYRYALVLNHEGQMAVCNDEPAKLRAIHFSECPEIQLSLLHKSLRILDLGKCPRGNLPASIGKLKQLRYLSAPDMLHKKVPKLVTSLSKLIHLNMSGSIKISTLPDSIGKLISLLHLDLSGCCKLHSLPESFGGLTNLAHLNLANCSLLETLPKSVGKLRSLLHLDLSGCRNLSSLPESLGDLMNLSHLNLSNCSLLNTLPESVETLRNLLHLELCGCTGLCSLSESFGELVNLSYLDMKNCYDLRSLPKSFGRLCELQYLNLSGCLKLNLKVDIETICCLTKLQYLNLSCCPSLMHIPESVNNLKNLHTLDLSRCNWIERFPKRLRGMTSLKFLLIQGCSPWLQQRVRESQFKNDMLTLPKFIVQRTASGICMSSNISLLHAVHAAELEIECLENVTSIEEAAAVNLADKSVLVKLVLAWTPAVGRVVEDEGLLRELHPPGNLKFLKVQGYMGTSFSGWMMNMASCLLHLVCIEMVDLPRCEHLPPFGQLKNLEQLTLKRLPIFRKLGTEFCGGSGAFKKLREFTLIDLETLEEWVTKASANGEFMFPNLHKLEICRCPRLRLKPCLPRATEWRIQASHEIIATKYAVGTSFSLTLSKLHVTECLLLSEEWALFEYLPALEILEISNYQKKKLPDSLVFLVSLRSLKIDISTNNSQEELCDWLVFLAAISDDRRLAVFPSPNLTALENLEISLNDESQRWCKKHDRWTLQNVKNKQPTTFFERQVANIQKKVGQSLISYIHAIKQLAERLAVIGLGQTLRDEEIIRLILDHRLGSEDRTLVMSITSCTDDITLNYLYAHLRRVNGFSLSDTSQVSDTLNSPTSDNESYHGSD</sequence>
<dbReference type="GO" id="GO:0043531">
    <property type="term" value="F:ADP binding"/>
    <property type="evidence" value="ECO:0007669"/>
    <property type="project" value="InterPro"/>
</dbReference>
<dbReference type="EMBL" id="CM029037">
    <property type="protein sequence ID" value="KAG2659547.1"/>
    <property type="molecule type" value="Genomic_DNA"/>
</dbReference>
<dbReference type="PRINTS" id="PR00364">
    <property type="entry name" value="DISEASERSIST"/>
</dbReference>
<feature type="domain" description="R13L1/DRL21-like LRR repeat region" evidence="13">
    <location>
        <begin position="951"/>
        <end position="1065"/>
    </location>
</feature>
<dbReference type="InterPro" id="IPR055414">
    <property type="entry name" value="LRR_R13L4/SHOC2-like"/>
</dbReference>
<comment type="similarity">
    <text evidence="1">Belongs to the disease resistance NB-LRR family.</text>
</comment>
<keyword evidence="2" id="KW-0433">Leucine-rich repeat</keyword>
<evidence type="ECO:0000259" key="10">
    <source>
        <dbReference type="Pfam" id="PF18052"/>
    </source>
</evidence>
<accession>A0A8T0XJE3</accession>